<feature type="domain" description="PKD" evidence="7">
    <location>
        <begin position="1115"/>
        <end position="1154"/>
    </location>
</feature>
<evidence type="ECO:0000256" key="2">
    <source>
        <dbReference type="ARBA" id="ARBA00022692"/>
    </source>
</evidence>
<feature type="signal peptide" evidence="6">
    <location>
        <begin position="1"/>
        <end position="34"/>
    </location>
</feature>
<gene>
    <name evidence="8" type="ORF">EV199_0167</name>
</gene>
<dbReference type="PROSITE" id="PS50093">
    <property type="entry name" value="PKD"/>
    <property type="match status" value="13"/>
</dbReference>
<dbReference type="InterPro" id="IPR000601">
    <property type="entry name" value="PKD_dom"/>
</dbReference>
<feature type="domain" description="PKD" evidence="7">
    <location>
        <begin position="489"/>
        <end position="538"/>
    </location>
</feature>
<feature type="domain" description="PKD" evidence="7">
    <location>
        <begin position="119"/>
        <end position="185"/>
    </location>
</feature>
<feature type="domain" description="PKD" evidence="7">
    <location>
        <begin position="948"/>
        <end position="1005"/>
    </location>
</feature>
<feature type="domain" description="PKD" evidence="7">
    <location>
        <begin position="1201"/>
        <end position="1248"/>
    </location>
</feature>
<dbReference type="CDD" id="cd00146">
    <property type="entry name" value="PKD"/>
    <property type="match status" value="11"/>
</dbReference>
<dbReference type="InterPro" id="IPR013783">
    <property type="entry name" value="Ig-like_fold"/>
</dbReference>
<feature type="domain" description="PKD" evidence="7">
    <location>
        <begin position="392"/>
        <end position="448"/>
    </location>
</feature>
<proteinExistence type="predicted"/>
<organism evidence="8 9">
    <name type="scientific">Pseudobacter ginsenosidimutans</name>
    <dbReference type="NCBI Taxonomy" id="661488"/>
    <lineage>
        <taxon>Bacteria</taxon>
        <taxon>Pseudomonadati</taxon>
        <taxon>Bacteroidota</taxon>
        <taxon>Chitinophagia</taxon>
        <taxon>Chitinophagales</taxon>
        <taxon>Chitinophagaceae</taxon>
        <taxon>Pseudobacter</taxon>
    </lineage>
</organism>
<evidence type="ECO:0000256" key="5">
    <source>
        <dbReference type="ARBA" id="ARBA00023136"/>
    </source>
</evidence>
<dbReference type="GO" id="GO:0005261">
    <property type="term" value="F:monoatomic cation channel activity"/>
    <property type="evidence" value="ECO:0007669"/>
    <property type="project" value="TreeGrafter"/>
</dbReference>
<keyword evidence="9" id="KW-1185">Reference proteome</keyword>
<dbReference type="InterPro" id="IPR022409">
    <property type="entry name" value="PKD/Chitinase_dom"/>
</dbReference>
<dbReference type="Proteomes" id="UP000293874">
    <property type="component" value="Unassembled WGS sequence"/>
</dbReference>
<evidence type="ECO:0000256" key="1">
    <source>
        <dbReference type="ARBA" id="ARBA00004141"/>
    </source>
</evidence>
<evidence type="ECO:0000313" key="8">
    <source>
        <dbReference type="EMBL" id="RZS74323.1"/>
    </source>
</evidence>
<feature type="domain" description="PKD" evidence="7">
    <location>
        <begin position="291"/>
        <end position="357"/>
    </location>
</feature>
<dbReference type="GO" id="GO:0005886">
    <property type="term" value="C:plasma membrane"/>
    <property type="evidence" value="ECO:0007669"/>
    <property type="project" value="TreeGrafter"/>
</dbReference>
<dbReference type="Pfam" id="PF13585">
    <property type="entry name" value="CHU_C"/>
    <property type="match status" value="1"/>
</dbReference>
<dbReference type="GO" id="GO:0006816">
    <property type="term" value="P:calcium ion transport"/>
    <property type="evidence" value="ECO:0007669"/>
    <property type="project" value="TreeGrafter"/>
</dbReference>
<dbReference type="Gene3D" id="2.60.40.10">
    <property type="entry name" value="Immunoglobulins"/>
    <property type="match status" value="14"/>
</dbReference>
<dbReference type="InterPro" id="IPR035986">
    <property type="entry name" value="PKD_dom_sf"/>
</dbReference>
<feature type="domain" description="PKD" evidence="7">
    <location>
        <begin position="677"/>
        <end position="746"/>
    </location>
</feature>
<keyword evidence="5" id="KW-0472">Membrane</keyword>
<evidence type="ECO:0000313" key="9">
    <source>
        <dbReference type="Proteomes" id="UP000293874"/>
    </source>
</evidence>
<comment type="subcellular location">
    <subcellularLocation>
        <location evidence="1">Membrane</location>
        <topology evidence="1">Multi-pass membrane protein</topology>
    </subcellularLocation>
</comment>
<sequence>MRAVWQSYIFKRVRIHSCLTILMLWLSISTNAQTAADFSINKKEGCIPLSGVNFTDQSSGGTVTRRDWNLGNGTIINAGAATVGTNYLTDGKFYVTLTVTFSNGDIRTKRDSVIVHPRPVADFAADEETGCSPHRVNFTSLATTQTGTITEWLWDFGAGGSTQTDPSFTYNVNGEYNVSLIVKNNWNCESEAAIRLRYIKVYPKVNASFTIPDNADCAAPFTVNFVNTTTGGGVITYEWDFGDGSPKSTDANPTHTYTSTGAFTVTLTARNGSNCVSTYTTPSNSRVFVGKPQPAITAPSSVCANTSVNFSGSVTPADFLYSVKWLFPDNGAVQYGQNTSHTFTTPGTYNIAMVAFNYPQCNDTAWHTISVTPGPVAGFSSDKPLGCSTPFTVQFTDQSSPASGLTYDWNFGDGSPHDVNSSPSHTYTSFGAYTVSLTVTDPATGCAATKQLSNAVRIVKPRVDFTYTPPEGCKPLPVKATARLSDIVDPVTDYIWDFGDGTIITTSVDNATHTYTTAGTFNIKLTIVTQQGCTVSSDTKPVTVADICDDDGSGGGGGGGGGAGVMLGKTCADKYTVTFTDTVQDSQPISWDFGDGSPLYTTAPLNPVTHTFPTTAKKYLVTLTRRNTVTNIVSTAQFRAVIIDEKADFIPDIFNICINKTVNLATIGIDSSNINKYTWDFGDGTTPLMIDNKSYFRNYGKYLNGNTSHTYINNGVFHITLTIEDKLGCTHSFQYPVPVTVEGPVVGFEASPLTSCLKDFTVAFQDTSKPNGSTPIVEWTWNFGDGSPAFVTTRDTLLHHNYSNDTYYRFYNITLKIKDAAGCEAQVTRNNHVKSYRPKASFYSNDVLKCGNHTVTLYNNSSAYNATYIWYYGDGTSSTGYNGSRTYTADGEYDISLVVTDENGCRDSLAKEEYIKLVKPKADFIIGDDSKCAPIALQFFDNSDYANTYEWDFGDGGTGSTDKDPAAHIYAAPGFYQVKLKITGVSGCTDETTKTIRVKGPIGNLTVGAATGCIPFTLPMKVTGSNISSYAWDFGDGTPVQPSTESEVAHVYPLAGTYRPNVILTSPEGCPFTLKAPDPVIVDSAFAKYSIDRPIRCNLDRTVQFTNLSTSAFAPRTYKWLFGDNQESTDEAPVHTYNTPGKYDVTLIVFSRYGCSDTISSQPVVIYKQPEVRIFGDKEKCAKAQVDYRADVISEDAITDYTWKIDQSVVSRQDRFDHRFNTAGTYRLSLTVNTQYGCEETAEEPITIRPLPVPAASPKNTTICIGSPVSLQAHDGDRFSWWPNQWMSGANTDHPQVSPQQDMRYYVKVTNQYGCEELDSVDVHVDEKVNLQHSKDVIICKGERTRLSASGNTPDFVWTPALGLNNPNIASPVASPQQTTTYEVTGISHNTCPSETGRIKVTVGEIPTVDLGPDLTVEAGKSVTLQPVLSNDVVYYNWQPATGLSCINCATPRFIADKDITYRLTVRTQYQCEASDAINIKVACGKGAVYIPNAFTPNHDGKNDRFNIRGFGIQKVKSFRIYNRWGQLVFNRENFLPNDSNAGWDGRFNGQIAEGGTYVYITEVICNEGKPLVLKGTVILIR</sequence>
<dbReference type="Pfam" id="PF00801">
    <property type="entry name" value="PKD"/>
    <property type="match status" value="1"/>
</dbReference>
<dbReference type="PANTHER" id="PTHR46730">
    <property type="entry name" value="POLYCYSTIN-1"/>
    <property type="match status" value="1"/>
</dbReference>
<evidence type="ECO:0000256" key="4">
    <source>
        <dbReference type="ARBA" id="ARBA00022989"/>
    </source>
</evidence>
<dbReference type="EMBL" id="SGXA01000001">
    <property type="protein sequence ID" value="RZS74323.1"/>
    <property type="molecule type" value="Genomic_DNA"/>
</dbReference>
<evidence type="ECO:0000256" key="3">
    <source>
        <dbReference type="ARBA" id="ARBA00022737"/>
    </source>
</evidence>
<keyword evidence="4" id="KW-1133">Transmembrane helix</keyword>
<dbReference type="SUPFAM" id="SSF49299">
    <property type="entry name" value="PKD domain"/>
    <property type="match status" value="14"/>
</dbReference>
<evidence type="ECO:0000256" key="6">
    <source>
        <dbReference type="SAM" id="SignalP"/>
    </source>
</evidence>
<feature type="chain" id="PRO_5020862052" evidence="6">
    <location>
        <begin position="35"/>
        <end position="1582"/>
    </location>
</feature>
<reference evidence="8 9" key="1">
    <citation type="submission" date="2019-02" db="EMBL/GenBank/DDBJ databases">
        <title>Genomic Encyclopedia of Type Strains, Phase IV (KMG-IV): sequencing the most valuable type-strain genomes for metagenomic binning, comparative biology and taxonomic classification.</title>
        <authorList>
            <person name="Goeker M."/>
        </authorList>
    </citation>
    <scope>NUCLEOTIDE SEQUENCE [LARGE SCALE GENOMIC DNA]</scope>
    <source>
        <strain evidence="8 9">DSM 18116</strain>
    </source>
</reference>
<dbReference type="PANTHER" id="PTHR46730:SF4">
    <property type="entry name" value="POLYCYSTIC KIDNEY DISEASE PROTEIN 1-LIKE 1"/>
    <property type="match status" value="1"/>
</dbReference>
<keyword evidence="6" id="KW-0732">Signal</keyword>
<feature type="domain" description="PKD" evidence="7">
    <location>
        <begin position="1023"/>
        <end position="1069"/>
    </location>
</feature>
<feature type="domain" description="PKD" evidence="7">
    <location>
        <begin position="52"/>
        <end position="115"/>
    </location>
</feature>
<feature type="domain" description="PKD" evidence="7">
    <location>
        <begin position="774"/>
        <end position="808"/>
    </location>
</feature>
<evidence type="ECO:0000259" key="7">
    <source>
        <dbReference type="PROSITE" id="PS50093"/>
    </source>
</evidence>
<dbReference type="NCBIfam" id="TIGR04131">
    <property type="entry name" value="Bac_Flav_CTERM"/>
    <property type="match status" value="1"/>
</dbReference>
<name>A0A4Q7MZD4_9BACT</name>
<accession>A0A4Q7MZD4</accession>
<feature type="domain" description="PKD" evidence="7">
    <location>
        <begin position="838"/>
        <end position="904"/>
    </location>
</feature>
<feature type="domain" description="PKD" evidence="7">
    <location>
        <begin position="218"/>
        <end position="281"/>
    </location>
</feature>
<protein>
    <submittedName>
        <fullName evidence="8">Gliding motility-associated-like protein</fullName>
    </submittedName>
</protein>
<keyword evidence="2" id="KW-0812">Transmembrane</keyword>
<dbReference type="Pfam" id="PF18911">
    <property type="entry name" value="PKD_4"/>
    <property type="match status" value="12"/>
</dbReference>
<dbReference type="SMART" id="SM00089">
    <property type="entry name" value="PKD"/>
    <property type="match status" value="14"/>
</dbReference>
<dbReference type="InterPro" id="IPR026341">
    <property type="entry name" value="T9SS_type_B"/>
</dbReference>
<keyword evidence="3" id="KW-0677">Repeat</keyword>
<comment type="caution">
    <text evidence="8">The sequence shown here is derived from an EMBL/GenBank/DDBJ whole genome shotgun (WGS) entry which is preliminary data.</text>
</comment>